<evidence type="ECO:0000313" key="3">
    <source>
        <dbReference type="Proteomes" id="UP000075901"/>
    </source>
</evidence>
<proteinExistence type="predicted"/>
<dbReference type="Proteomes" id="UP000075901">
    <property type="component" value="Unassembled WGS sequence"/>
</dbReference>
<feature type="compositionally biased region" description="Gly residues" evidence="1">
    <location>
        <begin position="81"/>
        <end position="96"/>
    </location>
</feature>
<feature type="compositionally biased region" description="Polar residues" evidence="1">
    <location>
        <begin position="130"/>
        <end position="145"/>
    </location>
</feature>
<keyword evidence="3" id="KW-1185">Reference proteome</keyword>
<dbReference type="VEuPathDB" id="VectorBase:AMAM014458"/>
<organism evidence="2 3">
    <name type="scientific">Anopheles maculatus</name>
    <dbReference type="NCBI Taxonomy" id="74869"/>
    <lineage>
        <taxon>Eukaryota</taxon>
        <taxon>Metazoa</taxon>
        <taxon>Ecdysozoa</taxon>
        <taxon>Arthropoda</taxon>
        <taxon>Hexapoda</taxon>
        <taxon>Insecta</taxon>
        <taxon>Pterygota</taxon>
        <taxon>Neoptera</taxon>
        <taxon>Endopterygota</taxon>
        <taxon>Diptera</taxon>
        <taxon>Nematocera</taxon>
        <taxon>Culicoidea</taxon>
        <taxon>Culicidae</taxon>
        <taxon>Anophelinae</taxon>
        <taxon>Anopheles</taxon>
        <taxon>Anopheles maculatus group</taxon>
    </lineage>
</organism>
<reference evidence="2" key="2">
    <citation type="submission" date="2020-05" db="UniProtKB">
        <authorList>
            <consortium name="EnsemblMetazoa"/>
        </authorList>
    </citation>
    <scope>IDENTIFICATION</scope>
    <source>
        <strain evidence="2">maculatus3</strain>
    </source>
</reference>
<feature type="compositionally biased region" description="Polar residues" evidence="1">
    <location>
        <begin position="106"/>
        <end position="123"/>
    </location>
</feature>
<feature type="region of interest" description="Disordered" evidence="1">
    <location>
        <begin position="54"/>
        <end position="145"/>
    </location>
</feature>
<dbReference type="EnsemblMetazoa" id="AMAM014458-RA">
    <property type="protein sequence ID" value="AMAM014458-PA"/>
    <property type="gene ID" value="AMAM014458"/>
</dbReference>
<evidence type="ECO:0000256" key="1">
    <source>
        <dbReference type="SAM" id="MobiDB-lite"/>
    </source>
</evidence>
<evidence type="ECO:0000313" key="2">
    <source>
        <dbReference type="EnsemblMetazoa" id="AMAM014458-PA"/>
    </source>
</evidence>
<protein>
    <recommendedName>
        <fullName evidence="4">PH domain-containing protein</fullName>
    </recommendedName>
</protein>
<sequence>IYSCRFKLHKEHVDNNNPLAPCKLHHDPNHAREMLLLAASNDDQHRWVSRLSKRIQKSGYKANSNNNVGTLGGSGNSSTGGSSGGGVSGGGLGNNGNNGNSSTNLDSTKVSPSQSARSNNKPSSAAVVQRSATLPTNASLKQPPP</sequence>
<name>A0A182SVU8_9DIPT</name>
<accession>A0A182SVU8</accession>
<reference evidence="3" key="1">
    <citation type="submission" date="2013-09" db="EMBL/GenBank/DDBJ databases">
        <title>The Genome Sequence of Anopheles maculatus species B.</title>
        <authorList>
            <consortium name="The Broad Institute Genomics Platform"/>
            <person name="Neafsey D.E."/>
            <person name="Besansky N."/>
            <person name="Howell P."/>
            <person name="Walton C."/>
            <person name="Young S.K."/>
            <person name="Zeng Q."/>
            <person name="Gargeya S."/>
            <person name="Fitzgerald M."/>
            <person name="Haas B."/>
            <person name="Abouelleil A."/>
            <person name="Allen A.W."/>
            <person name="Alvarado L."/>
            <person name="Arachchi H.M."/>
            <person name="Berlin A.M."/>
            <person name="Chapman S.B."/>
            <person name="Gainer-Dewar J."/>
            <person name="Goldberg J."/>
            <person name="Griggs A."/>
            <person name="Gujja S."/>
            <person name="Hansen M."/>
            <person name="Howarth C."/>
            <person name="Imamovic A."/>
            <person name="Ireland A."/>
            <person name="Larimer J."/>
            <person name="McCowan C."/>
            <person name="Murphy C."/>
            <person name="Pearson M."/>
            <person name="Poon T.W."/>
            <person name="Priest M."/>
            <person name="Roberts A."/>
            <person name="Saif S."/>
            <person name="Shea T."/>
            <person name="Sisk P."/>
            <person name="Sykes S."/>
            <person name="Wortman J."/>
            <person name="Nusbaum C."/>
            <person name="Birren B."/>
        </authorList>
    </citation>
    <scope>NUCLEOTIDE SEQUENCE [LARGE SCALE GENOMIC DNA]</scope>
    <source>
        <strain evidence="3">maculatus3</strain>
    </source>
</reference>
<evidence type="ECO:0008006" key="4">
    <source>
        <dbReference type="Google" id="ProtNLM"/>
    </source>
</evidence>
<dbReference type="AlphaFoldDB" id="A0A182SVU8"/>